<evidence type="ECO:0000256" key="1">
    <source>
        <dbReference type="ARBA" id="ARBA00022676"/>
    </source>
</evidence>
<feature type="domain" description="Glycosyltransferase 2-like" evidence="3">
    <location>
        <begin position="8"/>
        <end position="168"/>
    </location>
</feature>
<dbReference type="Proteomes" id="UP000500949">
    <property type="component" value="Chromosome"/>
</dbReference>
<sequence>MSSNPIISIIVPVYNVEHYLPKCIESILNQSFADFEVWLIDDGSSDNSGKICDEYACKDARIRVVHKQNGGVNTARKMGCKLAQGEYIALVDSDDSLPPLALSALYDKAKSLNLDVVLGSSNDICNGVERKNLNVAEGLFDKIGYVKQLLTNKCIIGPACKIIRRSCLDVEVAFSLPKKIFLNEDLFMNVCIGLQCERVGIFNDIIAYNYTADNLNSISHSKTMSECEWIYLFERIREQLKKVNSCFENCASEYYDYIYYVIGTSFYNKNRLFNDTSFIKQILSEDIYKHKGKISIYRTICKHPFLLPVYSFLRDSIRKLLKKES</sequence>
<dbReference type="Gene3D" id="3.90.550.10">
    <property type="entry name" value="Spore Coat Polysaccharide Biosynthesis Protein SpsA, Chain A"/>
    <property type="match status" value="1"/>
</dbReference>
<dbReference type="EMBL" id="VVZB01000004">
    <property type="protein sequence ID" value="KAA5383374.1"/>
    <property type="molecule type" value="Genomic_DNA"/>
</dbReference>
<proteinExistence type="predicted"/>
<reference evidence="5 7" key="2">
    <citation type="submission" date="2019-11" db="EMBL/GenBank/DDBJ databases">
        <title>Complete genome sequence of Bacteroides dorei DSM 17855.</title>
        <authorList>
            <person name="Russell J.T."/>
        </authorList>
    </citation>
    <scope>NUCLEOTIDE SEQUENCE [LARGE SCALE GENOMIC DNA]</scope>
    <source>
        <strain evidence="5 7">DSM 17855</strain>
    </source>
</reference>
<organism evidence="4 6">
    <name type="scientific">Phocaeicola dorei</name>
    <dbReference type="NCBI Taxonomy" id="357276"/>
    <lineage>
        <taxon>Bacteria</taxon>
        <taxon>Pseudomonadati</taxon>
        <taxon>Bacteroidota</taxon>
        <taxon>Bacteroidia</taxon>
        <taxon>Bacteroidales</taxon>
        <taxon>Bacteroidaceae</taxon>
        <taxon>Phocaeicola</taxon>
    </lineage>
</organism>
<dbReference type="CDD" id="cd00761">
    <property type="entry name" value="Glyco_tranf_GTA_type"/>
    <property type="match status" value="1"/>
</dbReference>
<evidence type="ECO:0000313" key="4">
    <source>
        <dbReference type="EMBL" id="KAA5383374.1"/>
    </source>
</evidence>
<protein>
    <submittedName>
        <fullName evidence="4 5">Glycosyltransferase</fullName>
    </submittedName>
</protein>
<dbReference type="SUPFAM" id="SSF53448">
    <property type="entry name" value="Nucleotide-diphospho-sugar transferases"/>
    <property type="match status" value="1"/>
</dbReference>
<dbReference type="PANTHER" id="PTHR22916:SF51">
    <property type="entry name" value="GLYCOSYLTRANSFERASE EPSH-RELATED"/>
    <property type="match status" value="1"/>
</dbReference>
<evidence type="ECO:0000313" key="6">
    <source>
        <dbReference type="Proteomes" id="UP000347681"/>
    </source>
</evidence>
<evidence type="ECO:0000259" key="3">
    <source>
        <dbReference type="Pfam" id="PF00535"/>
    </source>
</evidence>
<dbReference type="AlphaFoldDB" id="A0A1Y4PJK1"/>
<evidence type="ECO:0000313" key="5">
    <source>
        <dbReference type="EMBL" id="QJR75751.1"/>
    </source>
</evidence>
<dbReference type="GO" id="GO:0016758">
    <property type="term" value="F:hexosyltransferase activity"/>
    <property type="evidence" value="ECO:0007669"/>
    <property type="project" value="UniProtKB-ARBA"/>
</dbReference>
<dbReference type="GeneID" id="93446000"/>
<reference evidence="4 6" key="1">
    <citation type="journal article" date="2019" name="Nat. Med.">
        <title>A library of human gut bacterial isolates paired with longitudinal multiomics data enables mechanistic microbiome research.</title>
        <authorList>
            <person name="Poyet M."/>
            <person name="Groussin M."/>
            <person name="Gibbons S.M."/>
            <person name="Avila-Pacheco J."/>
            <person name="Jiang X."/>
            <person name="Kearney S.M."/>
            <person name="Perrotta A.R."/>
            <person name="Berdy B."/>
            <person name="Zhao S."/>
            <person name="Lieberman T.D."/>
            <person name="Swanson P.K."/>
            <person name="Smith M."/>
            <person name="Roesemann S."/>
            <person name="Alexander J.E."/>
            <person name="Rich S.A."/>
            <person name="Livny J."/>
            <person name="Vlamakis H."/>
            <person name="Clish C."/>
            <person name="Bullock K."/>
            <person name="Deik A."/>
            <person name="Scott J."/>
            <person name="Pierce K.A."/>
            <person name="Xavier R.J."/>
            <person name="Alm E.J."/>
        </authorList>
    </citation>
    <scope>NUCLEOTIDE SEQUENCE [LARGE SCALE GENOMIC DNA]</scope>
    <source>
        <strain evidence="4 6">BIOML-A5</strain>
    </source>
</reference>
<dbReference type="Pfam" id="PF00535">
    <property type="entry name" value="Glycos_transf_2"/>
    <property type="match status" value="1"/>
</dbReference>
<name>A0A1Y4PJK1_9BACT</name>
<dbReference type="PANTHER" id="PTHR22916">
    <property type="entry name" value="GLYCOSYLTRANSFERASE"/>
    <property type="match status" value="1"/>
</dbReference>
<dbReference type="EMBL" id="CP046176">
    <property type="protein sequence ID" value="QJR75751.1"/>
    <property type="molecule type" value="Genomic_DNA"/>
</dbReference>
<dbReference type="RefSeq" id="WP_007837090.1">
    <property type="nucleotide sequence ID" value="NZ_CP046176.1"/>
</dbReference>
<gene>
    <name evidence="4" type="ORF">F2Y61_11115</name>
    <name evidence="5" type="ORF">GKD17_04795</name>
</gene>
<dbReference type="InterPro" id="IPR029044">
    <property type="entry name" value="Nucleotide-diphossugar_trans"/>
</dbReference>
<evidence type="ECO:0000256" key="2">
    <source>
        <dbReference type="ARBA" id="ARBA00022679"/>
    </source>
</evidence>
<evidence type="ECO:0000313" key="7">
    <source>
        <dbReference type="Proteomes" id="UP000500949"/>
    </source>
</evidence>
<dbReference type="InterPro" id="IPR001173">
    <property type="entry name" value="Glyco_trans_2-like"/>
</dbReference>
<accession>A0A1Y4PJK1</accession>
<keyword evidence="1" id="KW-0328">Glycosyltransferase</keyword>
<keyword evidence="2 4" id="KW-0808">Transferase</keyword>
<dbReference type="Proteomes" id="UP000347681">
    <property type="component" value="Unassembled WGS sequence"/>
</dbReference>